<feature type="compositionally biased region" description="Basic and acidic residues" evidence="1">
    <location>
        <begin position="8"/>
        <end position="17"/>
    </location>
</feature>
<dbReference type="Proteomes" id="UP000070700">
    <property type="component" value="Unassembled WGS sequence"/>
</dbReference>
<proteinExistence type="predicted"/>
<feature type="region of interest" description="Disordered" evidence="1">
    <location>
        <begin position="1"/>
        <end position="38"/>
    </location>
</feature>
<dbReference type="RefSeq" id="XP_018076650.1">
    <property type="nucleotide sequence ID" value="XM_018214081.1"/>
</dbReference>
<protein>
    <submittedName>
        <fullName evidence="2">Uncharacterized protein</fullName>
    </submittedName>
</protein>
<dbReference type="GeneID" id="28823807"/>
<dbReference type="InParanoid" id="A0A194XPW1"/>
<sequence>MSEEETGTEAKDKQTVEEKEEGETDEEEEEEVPEDKSAADWVLQSFGELETEFRVRVILDSASFSTIEHI</sequence>
<keyword evidence="3" id="KW-1185">Reference proteome</keyword>
<evidence type="ECO:0000256" key="1">
    <source>
        <dbReference type="SAM" id="MobiDB-lite"/>
    </source>
</evidence>
<reference evidence="2 3" key="1">
    <citation type="submission" date="2015-10" db="EMBL/GenBank/DDBJ databases">
        <title>Full genome of DAOMC 229536 Phialocephala scopiformis, a fungal endophyte of spruce producing the potent anti-insectan compound rugulosin.</title>
        <authorList>
            <consortium name="DOE Joint Genome Institute"/>
            <person name="Walker A.K."/>
            <person name="Frasz S.L."/>
            <person name="Seifert K.A."/>
            <person name="Miller J.D."/>
            <person name="Mondo S.J."/>
            <person name="Labutti K."/>
            <person name="Lipzen A."/>
            <person name="Dockter R."/>
            <person name="Kennedy M."/>
            <person name="Grigoriev I.V."/>
            <person name="Spatafora J.W."/>
        </authorList>
    </citation>
    <scope>NUCLEOTIDE SEQUENCE [LARGE SCALE GENOMIC DNA]</scope>
    <source>
        <strain evidence="2 3">CBS 120377</strain>
    </source>
</reference>
<dbReference type="KEGG" id="psco:LY89DRAFT_680435"/>
<gene>
    <name evidence="2" type="ORF">LY89DRAFT_680435</name>
</gene>
<name>A0A194XPW1_MOLSC</name>
<dbReference type="EMBL" id="KQ947406">
    <property type="protein sequence ID" value="KUJ22295.1"/>
    <property type="molecule type" value="Genomic_DNA"/>
</dbReference>
<accession>A0A194XPW1</accession>
<organism evidence="2 3">
    <name type="scientific">Mollisia scopiformis</name>
    <name type="common">Conifer needle endophyte fungus</name>
    <name type="synonym">Phialocephala scopiformis</name>
    <dbReference type="NCBI Taxonomy" id="149040"/>
    <lineage>
        <taxon>Eukaryota</taxon>
        <taxon>Fungi</taxon>
        <taxon>Dikarya</taxon>
        <taxon>Ascomycota</taxon>
        <taxon>Pezizomycotina</taxon>
        <taxon>Leotiomycetes</taxon>
        <taxon>Helotiales</taxon>
        <taxon>Mollisiaceae</taxon>
        <taxon>Mollisia</taxon>
    </lineage>
</organism>
<feature type="compositionally biased region" description="Acidic residues" evidence="1">
    <location>
        <begin position="18"/>
        <end position="33"/>
    </location>
</feature>
<evidence type="ECO:0000313" key="2">
    <source>
        <dbReference type="EMBL" id="KUJ22295.1"/>
    </source>
</evidence>
<evidence type="ECO:0000313" key="3">
    <source>
        <dbReference type="Proteomes" id="UP000070700"/>
    </source>
</evidence>
<dbReference type="AlphaFoldDB" id="A0A194XPW1"/>